<evidence type="ECO:0000256" key="2">
    <source>
        <dbReference type="ARBA" id="ARBA00022630"/>
    </source>
</evidence>
<feature type="transmembrane region" description="Helical" evidence="7">
    <location>
        <begin position="172"/>
        <end position="196"/>
    </location>
</feature>
<keyword evidence="3" id="KW-0288">FMN</keyword>
<keyword evidence="7" id="KW-1133">Transmembrane helix</keyword>
<dbReference type="InterPro" id="IPR013785">
    <property type="entry name" value="Aldolase_TIM"/>
</dbReference>
<gene>
    <name evidence="9" type="ORF">ONB1V03_LOCUS13747</name>
</gene>
<dbReference type="InterPro" id="IPR044152">
    <property type="entry name" value="YqjM-like"/>
</dbReference>
<feature type="non-terminal residue" evidence="9">
    <location>
        <position position="1"/>
    </location>
</feature>
<organism evidence="9">
    <name type="scientific">Oppiella nova</name>
    <dbReference type="NCBI Taxonomy" id="334625"/>
    <lineage>
        <taxon>Eukaryota</taxon>
        <taxon>Metazoa</taxon>
        <taxon>Ecdysozoa</taxon>
        <taxon>Arthropoda</taxon>
        <taxon>Chelicerata</taxon>
        <taxon>Arachnida</taxon>
        <taxon>Acari</taxon>
        <taxon>Acariformes</taxon>
        <taxon>Sarcoptiformes</taxon>
        <taxon>Oribatida</taxon>
        <taxon>Brachypylina</taxon>
        <taxon>Oppioidea</taxon>
        <taxon>Oppiidae</taxon>
        <taxon>Oppiella</taxon>
    </lineage>
</organism>
<proteinExistence type="predicted"/>
<evidence type="ECO:0000256" key="4">
    <source>
        <dbReference type="ARBA" id="ARBA00022857"/>
    </source>
</evidence>
<evidence type="ECO:0000256" key="3">
    <source>
        <dbReference type="ARBA" id="ARBA00022643"/>
    </source>
</evidence>
<evidence type="ECO:0000259" key="8">
    <source>
        <dbReference type="Pfam" id="PF00724"/>
    </source>
</evidence>
<evidence type="ECO:0000256" key="5">
    <source>
        <dbReference type="ARBA" id="ARBA00023002"/>
    </source>
</evidence>
<dbReference type="InterPro" id="IPR001155">
    <property type="entry name" value="OxRdtase_FMN_N"/>
</dbReference>
<keyword evidence="7" id="KW-0812">Transmembrane</keyword>
<keyword evidence="4" id="KW-0521">NADP</keyword>
<dbReference type="AlphaFoldDB" id="A0A7R9MBF0"/>
<keyword evidence="7" id="KW-0472">Membrane</keyword>
<dbReference type="EMBL" id="OC927221">
    <property type="protein sequence ID" value="CAD7657115.1"/>
    <property type="molecule type" value="Genomic_DNA"/>
</dbReference>
<dbReference type="OrthoDB" id="1663137at2759"/>
<evidence type="ECO:0000256" key="7">
    <source>
        <dbReference type="SAM" id="Phobius"/>
    </source>
</evidence>
<dbReference type="EMBL" id="CAJPVJ010012396">
    <property type="protein sequence ID" value="CAG2174301.1"/>
    <property type="molecule type" value="Genomic_DNA"/>
</dbReference>
<keyword evidence="5" id="KW-0560">Oxidoreductase</keyword>
<dbReference type="PANTHER" id="PTHR43303">
    <property type="entry name" value="NADPH DEHYDROGENASE C23G7.10C-RELATED"/>
    <property type="match status" value="1"/>
</dbReference>
<feature type="non-terminal residue" evidence="9">
    <location>
        <position position="482"/>
    </location>
</feature>
<reference evidence="9" key="1">
    <citation type="submission" date="2020-11" db="EMBL/GenBank/DDBJ databases">
        <authorList>
            <person name="Tran Van P."/>
        </authorList>
    </citation>
    <scope>NUCLEOTIDE SEQUENCE</scope>
</reference>
<feature type="domain" description="NADH:flavin oxidoreductase/NADH oxidase N-terminal" evidence="8">
    <location>
        <begin position="234"/>
        <end position="477"/>
    </location>
</feature>
<evidence type="ECO:0000313" key="10">
    <source>
        <dbReference type="Proteomes" id="UP000728032"/>
    </source>
</evidence>
<dbReference type="Proteomes" id="UP000728032">
    <property type="component" value="Unassembled WGS sequence"/>
</dbReference>
<dbReference type="Pfam" id="PF00724">
    <property type="entry name" value="Oxidored_FMN"/>
    <property type="match status" value="2"/>
</dbReference>
<evidence type="ECO:0000313" key="9">
    <source>
        <dbReference type="EMBL" id="CAD7657115.1"/>
    </source>
</evidence>
<dbReference type="GO" id="GO:0003959">
    <property type="term" value="F:NADPH dehydrogenase activity"/>
    <property type="evidence" value="ECO:0007669"/>
    <property type="project" value="InterPro"/>
</dbReference>
<dbReference type="Gene3D" id="3.20.20.70">
    <property type="entry name" value="Aldolase class I"/>
    <property type="match status" value="2"/>
</dbReference>
<name>A0A7R9MBF0_9ACAR</name>
<dbReference type="GO" id="GO:0010181">
    <property type="term" value="F:FMN binding"/>
    <property type="evidence" value="ECO:0007669"/>
    <property type="project" value="InterPro"/>
</dbReference>
<evidence type="ECO:0000256" key="1">
    <source>
        <dbReference type="ARBA" id="ARBA00001917"/>
    </source>
</evidence>
<feature type="domain" description="NADH:flavin oxidoreductase/NADH oxidase N-terminal" evidence="8">
    <location>
        <begin position="1"/>
        <end position="130"/>
    </location>
</feature>
<feature type="compositionally biased region" description="Basic residues" evidence="6">
    <location>
        <begin position="214"/>
        <end position="223"/>
    </location>
</feature>
<keyword evidence="2" id="KW-0285">Flavoprotein</keyword>
<dbReference type="SUPFAM" id="SSF51395">
    <property type="entry name" value="FMN-linked oxidoreductases"/>
    <property type="match status" value="2"/>
</dbReference>
<comment type="cofactor">
    <cofactor evidence="1">
        <name>FMN</name>
        <dbReference type="ChEBI" id="CHEBI:58210"/>
    </cofactor>
</comment>
<sequence length="482" mass="52445">VEITEAVAKVIPDNVVLGARITVSDGVKNGWDIPSTVEFAKQLKPKGLDWVDCSGYSGLTPWDPNNRIDTYAVQLSASERIQKEVGLVTSVIGGVFSPKYANQLVANGTASMVMLGRAFLNNPHWPYHAADMLGVQQPDLFPKHYGYVISNSKFRDLIIEHFSPKIIDDTPIVFRMLIGLTLGIIYTTVGLLLMYWNSSLDTFLCNNTNNNPKNKQKRNRLRTGGKNTTTTPALFTPLTIRGVTFRNRICVSPMTMSASENGMATDFHLGHLQGFALGGAALVVVEATAVSPQGLISPEDNGIWGDQHIAPLARIVKQIKAYGGVAGIQLNHSGRKGSCKTGWEGGDSIRNEDGGWDTVAPSALAYDSESIWKVPKAATDADIEEIKRQFVAAAERAVKAGFEVIQLHFAHGYIVHQFMSPLTNKRSDKYGGSLQNRIRLGVEITEAVAKVIPDNVVLGARITVSDGVKNGWDIPSTVEFAK</sequence>
<feature type="region of interest" description="Disordered" evidence="6">
    <location>
        <begin position="208"/>
        <end position="229"/>
    </location>
</feature>
<dbReference type="GO" id="GO:0050661">
    <property type="term" value="F:NADP binding"/>
    <property type="evidence" value="ECO:0007669"/>
    <property type="project" value="InterPro"/>
</dbReference>
<accession>A0A7R9MBF0</accession>
<keyword evidence="10" id="KW-1185">Reference proteome</keyword>
<protein>
    <recommendedName>
        <fullName evidence="8">NADH:flavin oxidoreductase/NADH oxidase N-terminal domain-containing protein</fullName>
    </recommendedName>
</protein>
<dbReference type="PANTHER" id="PTHR43303:SF4">
    <property type="entry name" value="NADPH DEHYDROGENASE C23G7.10C-RELATED"/>
    <property type="match status" value="1"/>
</dbReference>
<evidence type="ECO:0000256" key="6">
    <source>
        <dbReference type="SAM" id="MobiDB-lite"/>
    </source>
</evidence>